<dbReference type="SMART" id="SM00642">
    <property type="entry name" value="Aamy"/>
    <property type="match status" value="1"/>
</dbReference>
<dbReference type="CDD" id="cd02857">
    <property type="entry name" value="E_set_CDase_PDE_N"/>
    <property type="match status" value="1"/>
</dbReference>
<evidence type="ECO:0000259" key="3">
    <source>
        <dbReference type="SMART" id="SM00642"/>
    </source>
</evidence>
<dbReference type="CDD" id="cd11338">
    <property type="entry name" value="AmyAc_CMD"/>
    <property type="match status" value="1"/>
</dbReference>
<dbReference type="RefSeq" id="WP_125943754.1">
    <property type="nucleotide sequence ID" value="NZ_PXZH01000005.1"/>
</dbReference>
<name>A0A3R9YDQ1_9ENTE</name>
<dbReference type="OrthoDB" id="9805159at2"/>
<feature type="domain" description="Glycosyl hydrolase family 13 catalytic" evidence="3">
    <location>
        <begin position="142"/>
        <end position="509"/>
    </location>
</feature>
<dbReference type="InterPro" id="IPR014756">
    <property type="entry name" value="Ig_E-set"/>
</dbReference>
<evidence type="ECO:0000256" key="1">
    <source>
        <dbReference type="ARBA" id="ARBA00022801"/>
    </source>
</evidence>
<gene>
    <name evidence="4" type="ORF">C7P63_08625</name>
</gene>
<organism evidence="4 5">
    <name type="scientific">Vagococcus humatus</name>
    <dbReference type="NCBI Taxonomy" id="1889241"/>
    <lineage>
        <taxon>Bacteria</taxon>
        <taxon>Bacillati</taxon>
        <taxon>Bacillota</taxon>
        <taxon>Bacilli</taxon>
        <taxon>Lactobacillales</taxon>
        <taxon>Enterococcaceae</taxon>
        <taxon>Vagococcus</taxon>
    </lineage>
</organism>
<dbReference type="Gene3D" id="3.20.20.80">
    <property type="entry name" value="Glycosidases"/>
    <property type="match status" value="1"/>
</dbReference>
<dbReference type="Gene3D" id="2.60.40.10">
    <property type="entry name" value="Immunoglobulins"/>
    <property type="match status" value="1"/>
</dbReference>
<protein>
    <submittedName>
        <fullName evidence="4">Alpha-glycosidase</fullName>
    </submittedName>
</protein>
<keyword evidence="5" id="KW-1185">Reference proteome</keyword>
<dbReference type="EMBL" id="PXZH01000005">
    <property type="protein sequence ID" value="RST88875.1"/>
    <property type="molecule type" value="Genomic_DNA"/>
</dbReference>
<dbReference type="GO" id="GO:0004553">
    <property type="term" value="F:hydrolase activity, hydrolyzing O-glycosyl compounds"/>
    <property type="evidence" value="ECO:0007669"/>
    <property type="project" value="InterPro"/>
</dbReference>
<dbReference type="InterPro" id="IPR017853">
    <property type="entry name" value="GH"/>
</dbReference>
<reference evidence="4 5" key="1">
    <citation type="submission" date="2018-03" db="EMBL/GenBank/DDBJ databases">
        <authorList>
            <person name="Gulvik C.A."/>
        </authorList>
    </citation>
    <scope>NUCLEOTIDE SEQUENCE [LARGE SCALE GENOMIC DNA]</scope>
    <source>
        <strain evidence="4 5">JCM 31581</strain>
    </source>
</reference>
<proteinExistence type="predicted"/>
<evidence type="ECO:0000313" key="4">
    <source>
        <dbReference type="EMBL" id="RST88875.1"/>
    </source>
</evidence>
<keyword evidence="2 4" id="KW-0326">Glycosidase</keyword>
<dbReference type="AlphaFoldDB" id="A0A3R9YDQ1"/>
<dbReference type="PANTHER" id="PTHR10357:SF210">
    <property type="entry name" value="MALTODEXTRIN GLUCOSIDASE"/>
    <property type="match status" value="1"/>
</dbReference>
<dbReference type="SUPFAM" id="SSF51445">
    <property type="entry name" value="(Trans)glycosidases"/>
    <property type="match status" value="1"/>
</dbReference>
<dbReference type="InterPro" id="IPR013783">
    <property type="entry name" value="Ig-like_fold"/>
</dbReference>
<dbReference type="InterPro" id="IPR004185">
    <property type="entry name" value="Glyco_hydro_13_lg-like_dom"/>
</dbReference>
<evidence type="ECO:0000256" key="2">
    <source>
        <dbReference type="ARBA" id="ARBA00023295"/>
    </source>
</evidence>
<comment type="caution">
    <text evidence="4">The sequence shown here is derived from an EMBL/GenBank/DDBJ whole genome shotgun (WGS) entry which is preliminary data.</text>
</comment>
<dbReference type="InterPro" id="IPR006047">
    <property type="entry name" value="GH13_cat_dom"/>
</dbReference>
<dbReference type="Pfam" id="PF02903">
    <property type="entry name" value="Alpha-amylase_N"/>
    <property type="match status" value="1"/>
</dbReference>
<sequence length="601" mass="70542">MEKAGIYHRPESEFAYLYEKDLMHLRLRTKAADVASVQLIHGDPYLFEVDHWYNQQTPMKPVAHTSLYDYWEIEVTAPHRRLAYAFYLKGVDGEEVFYGDQGIFLTPNETRKDSATYFRMPYFQEEDRVKTPDWVKKTVWYQIFPERFANGDKENDPVNTLPWGSKQHPEVADFYGGDLKGIIDHLDYLEHLGVNGLYLCPVFEAKSNHKYDTTDYYQIDSAFGDKKLFKQLIDEAHQRGMRVMLDAVFNHIGYDSPQWQDVLAFGKESKYYDWFYIHQWPVETDKVNNYEGSTTIAYDTFSFVPNMPKLNTGNPEVAKYLLDIGTYWIQEFDIDGWRLDVANEVDHQFWKKFYQATTELKPDIYLLGEIWHSSQNWLNGDEFHAVMNYAYTKAIQDCFIYQKISVEKMIDSIYEQLMLYRKQTNEVMFNLLDSHDTPRLLTICNEDKDLAKQVLTFMFMQPGAPCIYYGTEIGLTGHGDPDCRKCMIWEEKAQDLELFSFMQQLIDLRKTYADLLSQGSIQLQASKDNPQLVILERVWQEKRLVAYFNISSHEYFLPNSEELTQQLWEFKTLIEATGLTIQPKGFVIWLDEGKTVSGNNG</sequence>
<dbReference type="Pfam" id="PF00128">
    <property type="entry name" value="Alpha-amylase"/>
    <property type="match status" value="1"/>
</dbReference>
<evidence type="ECO:0000313" key="5">
    <source>
        <dbReference type="Proteomes" id="UP000277864"/>
    </source>
</evidence>
<keyword evidence="1" id="KW-0378">Hydrolase</keyword>
<dbReference type="InterPro" id="IPR045857">
    <property type="entry name" value="O16G_dom_2"/>
</dbReference>
<dbReference type="Gene3D" id="3.90.400.10">
    <property type="entry name" value="Oligo-1,6-glucosidase, Domain 2"/>
    <property type="match status" value="1"/>
</dbReference>
<dbReference type="Proteomes" id="UP000277864">
    <property type="component" value="Unassembled WGS sequence"/>
</dbReference>
<dbReference type="GO" id="GO:0005975">
    <property type="term" value="P:carbohydrate metabolic process"/>
    <property type="evidence" value="ECO:0007669"/>
    <property type="project" value="InterPro"/>
</dbReference>
<accession>A0A3R9YDQ1</accession>
<dbReference type="PANTHER" id="PTHR10357">
    <property type="entry name" value="ALPHA-AMYLASE FAMILY MEMBER"/>
    <property type="match status" value="1"/>
</dbReference>
<dbReference type="SUPFAM" id="SSF81296">
    <property type="entry name" value="E set domains"/>
    <property type="match status" value="1"/>
</dbReference>